<accession>A0A542DYG6</accession>
<feature type="domain" description="SOGP N-terminal" evidence="3">
    <location>
        <begin position="28"/>
        <end position="257"/>
    </location>
</feature>
<feature type="compositionally biased region" description="Basic and acidic residues" evidence="1">
    <location>
        <begin position="1170"/>
        <end position="1188"/>
    </location>
</feature>
<sequence length="1188" mass="126025">MSRSTTTYAPSADTLTWANPVGVQLVCTRSGSPLALRYGDLDLLQLPASELEDGLVRLVLRVRGVGRDGTPTGERRLVPLVGQHAPARVVPGPHGPVAAGTDGGLSFRAVLRPAVAVAGWVWHVEVTNVGDETVEVDVVHTHDVALAPHGAVRSSEAYVSQYLDLTPVAVPGHGTAVAVRQNMPGERQPWALLGGLGRVVAWSTDARQLAGDGAGGLPGLAHDLPSTRLQHEHTLVGLQSEAVRLAPGDRTRTGFFGLVRDDHAQASGPADADRARVVLDDPAAALVELDEPGDLDEGVGGAVVRSAFTLADDLACRVLGDDELVTLTGVPRERWAQVETGPDGALWSAFLEDGAHLVTAAKESAVLRPHGHVLRTGSHLVPDERGVTSTVWLAGGFAGQVTQGHVALGSVLSLRRTHLGLQQASGLRILLREDGRGDEPSSWRLLGRPSAWVVEPGRCRWFYAVEQAPGRPGPVVEVATTAPTDRHELEVDVVVHGGASYVVRAALHVALGGDDGATPVDLPVEHRVGGLVVRPPAGSDTAARYPGGRVELAWTGAVEVGDDGTLLEDGRSVGLPWVTLTTAPTDRWRLTLRPHLVADDAAADDLTHAQDLPAGPQTGDAWARRAAALVLDPPAGEAGEEVTRLQRVLPWFAHDALVHYLSPRGLEQYTGGGWGTRDVCQGPVGLLAGLGEADALVDVARRVLAAQNARGDWPQAFDFLARHKSFGQWDSHGDVVYWPLLALADVLEVTGERALLRERLPFTGDGGWTEPAEVLEHVRRALDLVEGTFVPGTHLPRYGHGDWNDSLQPVDADLARHLVSTWTVVLQAQALLALEAALLDRGHESDPPVLALAARCREVADAGVRDLRTHLAPDGVLAGYGVFDDDGRLQGHLVHPRDTRTGLTYSVLPMIHAVTGDVLTAGEARRHLALVAKHLTGPDGTRLFDRPVAYRGGPMEVFQRAEASTFFGREIGIMYTHAHLRHAEALARVGDGAGLLRGLALANPVGVTDRVPSARPRQATTYFSSSDAAFADRTEADRGYAGVLDGTVPLEGGWRVYSSGPGLVMRLVTETLLGVRRRGSVVELDPVLDPGLDGLRATVTLLGRRWRVSYAVAGRGYGVTRVSFSPGARAEPAELATRALENPHRTPGVAVDVDVLTAAVAAAPPPGPGDRADPSDPDDLPHLHVETS</sequence>
<evidence type="ECO:0000313" key="4">
    <source>
        <dbReference type="EMBL" id="TQJ08086.1"/>
    </source>
</evidence>
<dbReference type="GO" id="GO:0003824">
    <property type="term" value="F:catalytic activity"/>
    <property type="evidence" value="ECO:0007669"/>
    <property type="project" value="UniProtKB-ARBA"/>
</dbReference>
<dbReference type="Pfam" id="PF21250">
    <property type="entry name" value="SOGP_2nd"/>
    <property type="match status" value="1"/>
</dbReference>
<evidence type="ECO:0000259" key="2">
    <source>
        <dbReference type="Pfam" id="PF21250"/>
    </source>
</evidence>
<dbReference type="Pfam" id="PF21958">
    <property type="entry name" value="SOGP_N"/>
    <property type="match status" value="1"/>
</dbReference>
<dbReference type="PANTHER" id="PTHR37469">
    <property type="entry name" value="CELLOBIONIC ACID PHOSPHORYLASE-RELATED"/>
    <property type="match status" value="1"/>
</dbReference>
<dbReference type="Gene3D" id="2.70.98.40">
    <property type="entry name" value="Glycoside hydrolase, family 65, N-terminal domain"/>
    <property type="match status" value="1"/>
</dbReference>
<proteinExistence type="predicted"/>
<evidence type="ECO:0000313" key="5">
    <source>
        <dbReference type="Proteomes" id="UP000317893"/>
    </source>
</evidence>
<dbReference type="InterPro" id="IPR048771">
    <property type="entry name" value="SOGP_2nd"/>
</dbReference>
<feature type="region of interest" description="Disordered" evidence="1">
    <location>
        <begin position="1161"/>
        <end position="1188"/>
    </location>
</feature>
<keyword evidence="5" id="KW-1185">Reference proteome</keyword>
<dbReference type="InterPro" id="IPR052047">
    <property type="entry name" value="GH94_Enzymes"/>
</dbReference>
<dbReference type="Proteomes" id="UP000317893">
    <property type="component" value="Unassembled WGS sequence"/>
</dbReference>
<dbReference type="GO" id="GO:0005975">
    <property type="term" value="P:carbohydrate metabolic process"/>
    <property type="evidence" value="ECO:0007669"/>
    <property type="project" value="InterPro"/>
</dbReference>
<dbReference type="InterPro" id="IPR008928">
    <property type="entry name" value="6-hairpin_glycosidase_sf"/>
</dbReference>
<dbReference type="SUPFAM" id="SSF48208">
    <property type="entry name" value="Six-hairpin glycosidases"/>
    <property type="match status" value="1"/>
</dbReference>
<dbReference type="PANTHER" id="PTHR37469:SF2">
    <property type="entry name" value="CELLOBIONIC ACID PHOSPHORYLASE"/>
    <property type="match status" value="1"/>
</dbReference>
<dbReference type="EMBL" id="VFMN01000001">
    <property type="protein sequence ID" value="TQJ08086.1"/>
    <property type="molecule type" value="Genomic_DNA"/>
</dbReference>
<feature type="domain" description="Glycoside phosphorylase super sandwich" evidence="2">
    <location>
        <begin position="342"/>
        <end position="593"/>
    </location>
</feature>
<evidence type="ECO:0000259" key="3">
    <source>
        <dbReference type="Pfam" id="PF21958"/>
    </source>
</evidence>
<organism evidence="4 5">
    <name type="scientific">Lapillicoccus jejuensis</name>
    <dbReference type="NCBI Taxonomy" id="402171"/>
    <lineage>
        <taxon>Bacteria</taxon>
        <taxon>Bacillati</taxon>
        <taxon>Actinomycetota</taxon>
        <taxon>Actinomycetes</taxon>
        <taxon>Micrococcales</taxon>
        <taxon>Intrasporangiaceae</taxon>
        <taxon>Lapillicoccus</taxon>
    </lineage>
</organism>
<gene>
    <name evidence="4" type="ORF">FB458_1167</name>
</gene>
<reference evidence="4 5" key="1">
    <citation type="submission" date="2019-06" db="EMBL/GenBank/DDBJ databases">
        <title>Sequencing the genomes of 1000 actinobacteria strains.</title>
        <authorList>
            <person name="Klenk H.-P."/>
        </authorList>
    </citation>
    <scope>NUCLEOTIDE SEQUENCE [LARGE SCALE GENOMIC DNA]</scope>
    <source>
        <strain evidence="4 5">DSM 18607</strain>
    </source>
</reference>
<dbReference type="InterPro" id="IPR053831">
    <property type="entry name" value="SOGP_N"/>
</dbReference>
<dbReference type="AlphaFoldDB" id="A0A542DYG6"/>
<comment type="caution">
    <text evidence="4">The sequence shown here is derived from an EMBL/GenBank/DDBJ whole genome shotgun (WGS) entry which is preliminary data.</text>
</comment>
<dbReference type="Gene3D" id="1.50.10.10">
    <property type="match status" value="1"/>
</dbReference>
<evidence type="ECO:0000256" key="1">
    <source>
        <dbReference type="SAM" id="MobiDB-lite"/>
    </source>
</evidence>
<name>A0A542DYG6_9MICO</name>
<dbReference type="InterPro" id="IPR012341">
    <property type="entry name" value="6hp_glycosidase-like_sf"/>
</dbReference>
<protein>
    <submittedName>
        <fullName evidence="4">Cellobiose phosphorylase</fullName>
    </submittedName>
</protein>
<dbReference type="InterPro" id="IPR037018">
    <property type="entry name" value="GH65_N"/>
</dbReference>